<evidence type="ECO:0000256" key="5">
    <source>
        <dbReference type="ARBA" id="ARBA00022692"/>
    </source>
</evidence>
<dbReference type="PANTHER" id="PTHR43294">
    <property type="entry name" value="SODIUM/POTASSIUM-TRANSPORTING ATPASE SUBUNIT ALPHA"/>
    <property type="match status" value="1"/>
</dbReference>
<dbReference type="PANTHER" id="PTHR43294:SF21">
    <property type="entry name" value="CATION TRANSPORTING ATPASE"/>
    <property type="match status" value="1"/>
</dbReference>
<feature type="transmembrane region" description="Helical" evidence="12">
    <location>
        <begin position="657"/>
        <end position="678"/>
    </location>
</feature>
<dbReference type="GO" id="GO:0005886">
    <property type="term" value="C:plasma membrane"/>
    <property type="evidence" value="ECO:0007669"/>
    <property type="project" value="UniProtKB-SubCell"/>
</dbReference>
<dbReference type="SUPFAM" id="SSF81665">
    <property type="entry name" value="Calcium ATPase, transmembrane domain M"/>
    <property type="match status" value="1"/>
</dbReference>
<dbReference type="GO" id="GO:0036376">
    <property type="term" value="P:sodium ion export across plasma membrane"/>
    <property type="evidence" value="ECO:0007669"/>
    <property type="project" value="TreeGrafter"/>
</dbReference>
<dbReference type="InterPro" id="IPR023214">
    <property type="entry name" value="HAD_sf"/>
</dbReference>
<keyword evidence="10 12" id="KW-1133">Transmembrane helix</keyword>
<dbReference type="GO" id="GO:0030007">
    <property type="term" value="P:intracellular potassium ion homeostasis"/>
    <property type="evidence" value="ECO:0007669"/>
    <property type="project" value="TreeGrafter"/>
</dbReference>
<proteinExistence type="inferred from homology"/>
<feature type="transmembrane region" description="Helical" evidence="12">
    <location>
        <begin position="725"/>
        <end position="746"/>
    </location>
</feature>
<dbReference type="InterPro" id="IPR044492">
    <property type="entry name" value="P_typ_ATPase_HD_dom"/>
</dbReference>
<feature type="transmembrane region" description="Helical" evidence="12">
    <location>
        <begin position="268"/>
        <end position="294"/>
    </location>
</feature>
<comment type="subcellular location">
    <subcellularLocation>
        <location evidence="1">Cell membrane</location>
        <topology evidence="1">Multi-pass membrane protein</topology>
    </subcellularLocation>
</comment>
<dbReference type="SFLD" id="SFLDG00002">
    <property type="entry name" value="C1.7:_P-type_atpase_like"/>
    <property type="match status" value="1"/>
</dbReference>
<dbReference type="Gene3D" id="1.20.1110.10">
    <property type="entry name" value="Calcium-transporting ATPase, transmembrane domain"/>
    <property type="match status" value="3"/>
</dbReference>
<feature type="transmembrane region" description="Helical" evidence="12">
    <location>
        <begin position="758"/>
        <end position="777"/>
    </location>
</feature>
<feature type="transmembrane region" description="Helical" evidence="12">
    <location>
        <begin position="797"/>
        <end position="816"/>
    </location>
</feature>
<feature type="transmembrane region" description="Helical" evidence="12">
    <location>
        <begin position="78"/>
        <end position="95"/>
    </location>
</feature>
<dbReference type="PROSITE" id="PS00154">
    <property type="entry name" value="ATPASE_E1_E2"/>
    <property type="match status" value="1"/>
</dbReference>
<dbReference type="SUPFAM" id="SSF56784">
    <property type="entry name" value="HAD-like"/>
    <property type="match status" value="1"/>
</dbReference>
<dbReference type="InterPro" id="IPR059000">
    <property type="entry name" value="ATPase_P-type_domA"/>
</dbReference>
<dbReference type="Pfam" id="PF00689">
    <property type="entry name" value="Cation_ATPase_C"/>
    <property type="match status" value="1"/>
</dbReference>
<dbReference type="InterPro" id="IPR050510">
    <property type="entry name" value="Cation_transp_ATPase_P-type"/>
</dbReference>
<keyword evidence="8" id="KW-0460">Magnesium</keyword>
<sequence length="886" mass="92801">MDYYLASAADIAQALETSPAGLDAATARQRLAAHGPNELVATARKSWWRLLLHQFTDVMILVLLAAAGVSVLMGEANAAYVILAIVGLNAAVGFGQEYRADKALAALQKMAAQQAQVLRGGTPQTVPAASLVPGDAVLLEAGNVIPADVRFLETHALKVDESSLTGESANVAKNADPLPPGDYSLGDRRNLGYRGTNVTNGRATAYVVATGMGTELGKIAALVQTKEVATPLQKRLATLGVRLSAAALAVGALFFLMGWLRGAPLRELLLVSVALAIAALPEALPALVTVALALGAERLVRHHALVRKLPAVETLGSVTYICTDKTGTLTLNQMTVQEVYEAPQPAPPGLGPGNGLLMAMALNNDVAQGPDGQWLGDSTEVALARYAAEHAHAHPALEARFPRVAELPFDAERKCMTTVHQTADGVLVLTKGAVGALFAQLAAGQKVKIPDLERRANALAGQGYRVLGYAAKHLPALPADLSPAALETGLTFLGIAGMMDPPRAEARQAVAECRAAGIKCVMITGDHKLTGQAIAEKLGILAGPGELVLTGPELAKLDGAAFAAIVENVRVYARVDPAQKLRIIRALQARHQFVAMTGDGVNDAPALKNADIGVAMGISGTEVAKEAAHLVLLDDNFATIVQAVKEGRRVFDNILKFIRYLLAGSVGEILAISLAPLLGLPVPLLAIHILWVNLITDGLPGLALAYEPAEATAMQRPPTDPRQTIFAGGLGWFVLGVGALVGGLTLGTQAWALRDGDAHWQTMAFSVLCFSQLGLALAVRSQHESVFRQGLWSNRPLLAAVVLTVGAQLLAIYLPFLNRLLSTQPLSAAELAGTLAAASLVFWAVEAQKLVLRRRSARSVGGPPAQDQLLGPPALPPAKAVRLVRA</sequence>
<dbReference type="OrthoDB" id="1521937at2"/>
<dbReference type="Pfam" id="PF00122">
    <property type="entry name" value="E1-E2_ATPase"/>
    <property type="match status" value="1"/>
</dbReference>
<keyword evidence="15" id="KW-1185">Reference proteome</keyword>
<evidence type="ECO:0000256" key="1">
    <source>
        <dbReference type="ARBA" id="ARBA00004651"/>
    </source>
</evidence>
<evidence type="ECO:0000256" key="3">
    <source>
        <dbReference type="ARBA" id="ARBA00022475"/>
    </source>
</evidence>
<name>A0A2Z3GL47_9BACT</name>
<evidence type="ECO:0000256" key="12">
    <source>
        <dbReference type="SAM" id="Phobius"/>
    </source>
</evidence>
<evidence type="ECO:0000256" key="10">
    <source>
        <dbReference type="ARBA" id="ARBA00022989"/>
    </source>
</evidence>
<dbReference type="Gene3D" id="3.40.1110.10">
    <property type="entry name" value="Calcium-transporting ATPase, cytoplasmic domain N"/>
    <property type="match status" value="1"/>
</dbReference>
<gene>
    <name evidence="14" type="ORF">DDQ68_01760</name>
</gene>
<dbReference type="GO" id="GO:0006883">
    <property type="term" value="P:intracellular sodium ion homeostasis"/>
    <property type="evidence" value="ECO:0007669"/>
    <property type="project" value="TreeGrafter"/>
</dbReference>
<dbReference type="GO" id="GO:0016887">
    <property type="term" value="F:ATP hydrolysis activity"/>
    <property type="evidence" value="ECO:0007669"/>
    <property type="project" value="InterPro"/>
</dbReference>
<dbReference type="PRINTS" id="PR00120">
    <property type="entry name" value="HATPASE"/>
</dbReference>
<dbReference type="InterPro" id="IPR001757">
    <property type="entry name" value="P_typ_ATPase"/>
</dbReference>
<dbReference type="NCBIfam" id="TIGR01494">
    <property type="entry name" value="ATPase_P-type"/>
    <property type="match status" value="2"/>
</dbReference>
<accession>A0A2Z3GL47</accession>
<dbReference type="Gene3D" id="3.40.50.1000">
    <property type="entry name" value="HAD superfamily/HAD-like"/>
    <property type="match status" value="1"/>
</dbReference>
<dbReference type="SFLD" id="SFLDF00027">
    <property type="entry name" value="p-type_atpase"/>
    <property type="match status" value="1"/>
</dbReference>
<dbReference type="Pfam" id="PF00690">
    <property type="entry name" value="Cation_ATPase_N"/>
    <property type="match status" value="1"/>
</dbReference>
<organism evidence="14 15">
    <name type="scientific">Hymenobacter nivis</name>
    <dbReference type="NCBI Taxonomy" id="1850093"/>
    <lineage>
        <taxon>Bacteria</taxon>
        <taxon>Pseudomonadati</taxon>
        <taxon>Bacteroidota</taxon>
        <taxon>Cytophagia</taxon>
        <taxon>Cytophagales</taxon>
        <taxon>Hymenobacteraceae</taxon>
        <taxon>Hymenobacter</taxon>
    </lineage>
</organism>
<dbReference type="InterPro" id="IPR004014">
    <property type="entry name" value="ATPase_P-typ_cation-transptr_N"/>
</dbReference>
<dbReference type="InterPro" id="IPR006068">
    <property type="entry name" value="ATPase_P-typ_cation-transptr_C"/>
</dbReference>
<feature type="transmembrane region" description="Helical" evidence="12">
    <location>
        <begin position="684"/>
        <end position="705"/>
    </location>
</feature>
<dbReference type="PRINTS" id="PR00119">
    <property type="entry name" value="CATATPASE"/>
</dbReference>
<evidence type="ECO:0000256" key="11">
    <source>
        <dbReference type="ARBA" id="ARBA00023136"/>
    </source>
</evidence>
<dbReference type="KEGG" id="hnv:DDQ68_01760"/>
<dbReference type="RefSeq" id="WP_109652579.1">
    <property type="nucleotide sequence ID" value="NZ_CP029145.1"/>
</dbReference>
<evidence type="ECO:0000256" key="8">
    <source>
        <dbReference type="ARBA" id="ARBA00022842"/>
    </source>
</evidence>
<dbReference type="InterPro" id="IPR018303">
    <property type="entry name" value="ATPase_P-typ_P_site"/>
</dbReference>
<dbReference type="GO" id="GO:1902600">
    <property type="term" value="P:proton transmembrane transport"/>
    <property type="evidence" value="ECO:0007669"/>
    <property type="project" value="TreeGrafter"/>
</dbReference>
<dbReference type="Gene3D" id="2.70.150.10">
    <property type="entry name" value="Calcium-transporting ATPase, cytoplasmic transduction domain A"/>
    <property type="match status" value="1"/>
</dbReference>
<keyword evidence="3" id="KW-1003">Cell membrane</keyword>
<dbReference type="FunFam" id="2.70.150.10:FF:000160">
    <property type="entry name" value="Sarcoplasmic/endoplasmic reticulum calcium ATPase 1"/>
    <property type="match status" value="1"/>
</dbReference>
<protein>
    <submittedName>
        <fullName evidence="14">ATPase</fullName>
    </submittedName>
</protein>
<dbReference type="InterPro" id="IPR023299">
    <property type="entry name" value="ATPase_P-typ_cyto_dom_N"/>
</dbReference>
<dbReference type="SFLD" id="SFLDS00003">
    <property type="entry name" value="Haloacid_Dehalogenase"/>
    <property type="match status" value="1"/>
</dbReference>
<evidence type="ECO:0000313" key="15">
    <source>
        <dbReference type="Proteomes" id="UP000245999"/>
    </source>
</evidence>
<feature type="transmembrane region" description="Helical" evidence="12">
    <location>
        <begin position="828"/>
        <end position="845"/>
    </location>
</feature>
<keyword evidence="9" id="KW-1278">Translocase</keyword>
<keyword evidence="6" id="KW-0547">Nucleotide-binding</keyword>
<reference evidence="15" key="1">
    <citation type="submission" date="2018-04" db="EMBL/GenBank/DDBJ databases">
        <title>Complete genome of Antarctic heterotrophic bacterium Hymenobacter nivis.</title>
        <authorList>
            <person name="Terashima M."/>
        </authorList>
    </citation>
    <scope>NUCLEOTIDE SEQUENCE [LARGE SCALE GENOMIC DNA]</scope>
    <source>
        <strain evidence="15">NBRC 111535</strain>
    </source>
</reference>
<comment type="similarity">
    <text evidence="2">Belongs to the cation transport ATPase (P-type) (TC 3.A.3) family. Type IIA subfamily.</text>
</comment>
<evidence type="ECO:0000259" key="13">
    <source>
        <dbReference type="SMART" id="SM00831"/>
    </source>
</evidence>
<evidence type="ECO:0000313" key="14">
    <source>
        <dbReference type="EMBL" id="AWM31625.1"/>
    </source>
</evidence>
<evidence type="ECO:0000256" key="9">
    <source>
        <dbReference type="ARBA" id="ARBA00022967"/>
    </source>
</evidence>
<evidence type="ECO:0000256" key="2">
    <source>
        <dbReference type="ARBA" id="ARBA00005675"/>
    </source>
</evidence>
<dbReference type="Pfam" id="PF13246">
    <property type="entry name" value="Cation_ATPase"/>
    <property type="match status" value="1"/>
</dbReference>
<feature type="transmembrane region" description="Helical" evidence="12">
    <location>
        <begin position="243"/>
        <end position="262"/>
    </location>
</feature>
<dbReference type="SMART" id="SM00831">
    <property type="entry name" value="Cation_ATPase_N"/>
    <property type="match status" value="1"/>
</dbReference>
<keyword evidence="7" id="KW-0067">ATP-binding</keyword>
<dbReference type="InterPro" id="IPR023298">
    <property type="entry name" value="ATPase_P-typ_TM_dom_sf"/>
</dbReference>
<dbReference type="FunFam" id="3.40.50.1000:FF:000028">
    <property type="entry name" value="Calcium-transporting P-type ATPase, putative"/>
    <property type="match status" value="1"/>
</dbReference>
<keyword evidence="4" id="KW-0597">Phosphoprotein</keyword>
<dbReference type="GO" id="GO:1990573">
    <property type="term" value="P:potassium ion import across plasma membrane"/>
    <property type="evidence" value="ECO:0007669"/>
    <property type="project" value="TreeGrafter"/>
</dbReference>
<dbReference type="AlphaFoldDB" id="A0A2Z3GL47"/>
<dbReference type="InterPro" id="IPR008250">
    <property type="entry name" value="ATPase_P-typ_transduc_dom_A_sf"/>
</dbReference>
<dbReference type="Pfam" id="PF08282">
    <property type="entry name" value="Hydrolase_3"/>
    <property type="match status" value="1"/>
</dbReference>
<dbReference type="GO" id="GO:0005391">
    <property type="term" value="F:P-type sodium:potassium-exchanging transporter activity"/>
    <property type="evidence" value="ECO:0007669"/>
    <property type="project" value="TreeGrafter"/>
</dbReference>
<evidence type="ECO:0000256" key="4">
    <source>
        <dbReference type="ARBA" id="ARBA00022553"/>
    </source>
</evidence>
<dbReference type="SUPFAM" id="SSF81653">
    <property type="entry name" value="Calcium ATPase, transduction domain A"/>
    <property type="match status" value="1"/>
</dbReference>
<keyword evidence="5 12" id="KW-0812">Transmembrane</keyword>
<dbReference type="Proteomes" id="UP000245999">
    <property type="component" value="Chromosome"/>
</dbReference>
<dbReference type="EMBL" id="CP029145">
    <property type="protein sequence ID" value="AWM31625.1"/>
    <property type="molecule type" value="Genomic_DNA"/>
</dbReference>
<evidence type="ECO:0000256" key="6">
    <source>
        <dbReference type="ARBA" id="ARBA00022741"/>
    </source>
</evidence>
<evidence type="ECO:0000256" key="7">
    <source>
        <dbReference type="ARBA" id="ARBA00022840"/>
    </source>
</evidence>
<feature type="domain" description="Cation-transporting P-type ATPase N-terminal" evidence="13">
    <location>
        <begin position="2"/>
        <end position="75"/>
    </location>
</feature>
<dbReference type="GO" id="GO:0005524">
    <property type="term" value="F:ATP binding"/>
    <property type="evidence" value="ECO:0007669"/>
    <property type="project" value="UniProtKB-KW"/>
</dbReference>
<keyword evidence="11 12" id="KW-0472">Membrane</keyword>
<feature type="transmembrane region" description="Helical" evidence="12">
    <location>
        <begin position="50"/>
        <end position="72"/>
    </location>
</feature>
<dbReference type="InterPro" id="IPR036412">
    <property type="entry name" value="HAD-like_sf"/>
</dbReference>